<reference evidence="1" key="2">
    <citation type="journal article" date="2020" name="Microorganisms">
        <title>Osmotic Adaptation and Compatible Solute Biosynthesis of Phototrophic Bacteria as Revealed from Genome Analyses.</title>
        <authorList>
            <person name="Imhoff J.F."/>
            <person name="Rahn T."/>
            <person name="Kunzel S."/>
            <person name="Keller A."/>
            <person name="Neulinger S.C."/>
        </authorList>
    </citation>
    <scope>NUCLEOTIDE SEQUENCE</scope>
    <source>
        <strain evidence="1">IM 151</strain>
    </source>
</reference>
<dbReference type="Proteomes" id="UP001041814">
    <property type="component" value="Unassembled WGS sequence"/>
</dbReference>
<name>A0ABS1DZ13_RUBGE</name>
<gene>
    <name evidence="1" type="ORF">CKO43_18310</name>
</gene>
<reference evidence="1" key="1">
    <citation type="submission" date="2017-08" db="EMBL/GenBank/DDBJ databases">
        <authorList>
            <person name="Imhoff J.F."/>
            <person name="Rahn T."/>
            <person name="Kuenzel S."/>
            <person name="Neulinger S.C."/>
        </authorList>
    </citation>
    <scope>NUCLEOTIDE SEQUENCE</scope>
    <source>
        <strain evidence="1">IM 151</strain>
    </source>
</reference>
<sequence>MAYSHDYQISARRHMKAADHLYDLDTGGAQPGAKAVAGYLYGLAGELAVKQMMIQSGMRPLGADKRRDDPFYKHFPELKAFLQTTATGRRAGELLTMARTTQTFREWSTDMRYAPTREVPAGHVDSWQEDAKKLMGQMEEQ</sequence>
<evidence type="ECO:0000313" key="2">
    <source>
        <dbReference type="Proteomes" id="UP001041814"/>
    </source>
</evidence>
<protein>
    <submittedName>
        <fullName evidence="1">Uncharacterized protein</fullName>
    </submittedName>
</protein>
<dbReference type="EMBL" id="NRRU01000078">
    <property type="protein sequence ID" value="MBK1714718.1"/>
    <property type="molecule type" value="Genomic_DNA"/>
</dbReference>
<comment type="caution">
    <text evidence="1">The sequence shown here is derived from an EMBL/GenBank/DDBJ whole genome shotgun (WGS) entry which is preliminary data.</text>
</comment>
<evidence type="ECO:0000313" key="1">
    <source>
        <dbReference type="EMBL" id="MBK1714718.1"/>
    </source>
</evidence>
<accession>A0ABS1DZ13</accession>
<organism evidence="1 2">
    <name type="scientific">Rubrivivax gelatinosus</name>
    <name type="common">Rhodocyclus gelatinosus</name>
    <name type="synonym">Rhodopseudomonas gelatinosa</name>
    <dbReference type="NCBI Taxonomy" id="28068"/>
    <lineage>
        <taxon>Bacteria</taxon>
        <taxon>Pseudomonadati</taxon>
        <taxon>Pseudomonadota</taxon>
        <taxon>Betaproteobacteria</taxon>
        <taxon>Burkholderiales</taxon>
        <taxon>Sphaerotilaceae</taxon>
        <taxon>Rubrivivax</taxon>
    </lineage>
</organism>
<dbReference type="RefSeq" id="WP_200379519.1">
    <property type="nucleotide sequence ID" value="NZ_NRRT01000200.1"/>
</dbReference>
<keyword evidence="2" id="KW-1185">Reference proteome</keyword>
<proteinExistence type="predicted"/>